<dbReference type="AlphaFoldDB" id="A0A369W2Q0"/>
<protein>
    <submittedName>
        <fullName evidence="2">Septum formation initiator family protein</fullName>
    </submittedName>
</protein>
<keyword evidence="1" id="KW-1133">Transmembrane helix</keyword>
<evidence type="ECO:0000256" key="1">
    <source>
        <dbReference type="SAM" id="Phobius"/>
    </source>
</evidence>
<evidence type="ECO:0000313" key="2">
    <source>
        <dbReference type="EMBL" id="RDE08643.1"/>
    </source>
</evidence>
<keyword evidence="1" id="KW-0472">Membrane</keyword>
<name>A0A369W2Q0_9HYPH</name>
<organism evidence="2 3">
    <name type="scientific">Pelagibacterium lacus</name>
    <dbReference type="NCBI Taxonomy" id="2282655"/>
    <lineage>
        <taxon>Bacteria</taxon>
        <taxon>Pseudomonadati</taxon>
        <taxon>Pseudomonadota</taxon>
        <taxon>Alphaproteobacteria</taxon>
        <taxon>Hyphomicrobiales</taxon>
        <taxon>Devosiaceae</taxon>
        <taxon>Pelagibacterium</taxon>
    </lineage>
</organism>
<evidence type="ECO:0000313" key="3">
    <source>
        <dbReference type="Proteomes" id="UP000253759"/>
    </source>
</evidence>
<dbReference type="Pfam" id="PF04977">
    <property type="entry name" value="DivIC"/>
    <property type="match status" value="1"/>
</dbReference>
<comment type="caution">
    <text evidence="2">The sequence shown here is derived from an EMBL/GenBank/DDBJ whole genome shotgun (WGS) entry which is preliminary data.</text>
</comment>
<feature type="transmembrane region" description="Helical" evidence="1">
    <location>
        <begin position="12"/>
        <end position="32"/>
    </location>
</feature>
<dbReference type="InterPro" id="IPR007060">
    <property type="entry name" value="FtsL/DivIC"/>
</dbReference>
<dbReference type="Proteomes" id="UP000253759">
    <property type="component" value="Unassembled WGS sequence"/>
</dbReference>
<keyword evidence="3" id="KW-1185">Reference proteome</keyword>
<dbReference type="RefSeq" id="WP_114646190.1">
    <property type="nucleotide sequence ID" value="NZ_QQNH01000014.1"/>
</dbReference>
<keyword evidence="1" id="KW-0812">Transmembrane</keyword>
<dbReference type="OrthoDB" id="9815600at2"/>
<gene>
    <name evidence="2" type="ORF">DVH29_10810</name>
</gene>
<accession>A0A369W2Q0</accession>
<reference evidence="3" key="1">
    <citation type="submission" date="2018-07" db="EMBL/GenBank/DDBJ databases">
        <authorList>
            <person name="Liu B.-T."/>
            <person name="Du Z."/>
        </authorList>
    </citation>
    <scope>NUCLEOTIDE SEQUENCE [LARGE SCALE GENOMIC DNA]</scope>
    <source>
        <strain evidence="3">XYN52</strain>
    </source>
</reference>
<proteinExistence type="predicted"/>
<dbReference type="EMBL" id="QQNH01000014">
    <property type="protein sequence ID" value="RDE08643.1"/>
    <property type="molecule type" value="Genomic_DNA"/>
</dbReference>
<sequence length="107" mass="11883">MPTRVKRPSILVKLSITVGLIAFQGYLGYHVVTGAFGIESQRAMFDQIQILEAQHAALQTEIESYEHRIALLNPRKLDPDLLTERARALLGLVHPDDVLVAPEAIVN</sequence>